<organism evidence="2 3">
    <name type="scientific">Aspergillus tanneri</name>
    <dbReference type="NCBI Taxonomy" id="1220188"/>
    <lineage>
        <taxon>Eukaryota</taxon>
        <taxon>Fungi</taxon>
        <taxon>Dikarya</taxon>
        <taxon>Ascomycota</taxon>
        <taxon>Pezizomycotina</taxon>
        <taxon>Eurotiomycetes</taxon>
        <taxon>Eurotiomycetidae</taxon>
        <taxon>Eurotiales</taxon>
        <taxon>Aspergillaceae</taxon>
        <taxon>Aspergillus</taxon>
        <taxon>Aspergillus subgen. Circumdati</taxon>
    </lineage>
</organism>
<evidence type="ECO:0000313" key="3">
    <source>
        <dbReference type="Proteomes" id="UP000324241"/>
    </source>
</evidence>
<dbReference type="GeneID" id="54332022"/>
<accession>A0A5M9MDP7</accession>
<dbReference type="OrthoDB" id="4329349at2759"/>
<comment type="caution">
    <text evidence="2">The sequence shown here is derived from an EMBL/GenBank/DDBJ whole genome shotgun (WGS) entry which is preliminary data.</text>
</comment>
<evidence type="ECO:0000313" key="2">
    <source>
        <dbReference type="EMBL" id="KAA8645105.1"/>
    </source>
</evidence>
<gene>
    <name evidence="2" type="ORF">ATNIH1004_009320</name>
</gene>
<dbReference type="RefSeq" id="XP_033424466.1">
    <property type="nucleotide sequence ID" value="XM_033573914.1"/>
</dbReference>
<dbReference type="AlphaFoldDB" id="A0A5M9MDP7"/>
<proteinExistence type="predicted"/>
<protein>
    <submittedName>
        <fullName evidence="2">Uncharacterized protein</fullName>
    </submittedName>
</protein>
<reference evidence="2 3" key="1">
    <citation type="submission" date="2019-08" db="EMBL/GenBank/DDBJ databases">
        <title>The genome sequence of a newly discovered highly antifungal drug resistant Aspergillus species, Aspergillus tanneri NIH 1004.</title>
        <authorList>
            <person name="Mounaud S."/>
            <person name="Singh I."/>
            <person name="Joardar V."/>
            <person name="Pakala S."/>
            <person name="Pakala S."/>
            <person name="Venepally P."/>
            <person name="Chung J.K."/>
            <person name="Losada L."/>
            <person name="Nierman W.C."/>
        </authorList>
    </citation>
    <scope>NUCLEOTIDE SEQUENCE [LARGE SCALE GENOMIC DNA]</scope>
    <source>
        <strain evidence="2 3">NIH1004</strain>
    </source>
</reference>
<name>A0A5M9MDP7_9EURO</name>
<dbReference type="EMBL" id="QUQM01000006">
    <property type="protein sequence ID" value="KAA8645105.1"/>
    <property type="molecule type" value="Genomic_DNA"/>
</dbReference>
<feature type="compositionally biased region" description="Polar residues" evidence="1">
    <location>
        <begin position="85"/>
        <end position="95"/>
    </location>
</feature>
<feature type="region of interest" description="Disordered" evidence="1">
    <location>
        <begin position="85"/>
        <end position="117"/>
    </location>
</feature>
<evidence type="ECO:0000256" key="1">
    <source>
        <dbReference type="SAM" id="MobiDB-lite"/>
    </source>
</evidence>
<dbReference type="Proteomes" id="UP000324241">
    <property type="component" value="Unassembled WGS sequence"/>
</dbReference>
<sequence>MSLNNLNNINKSIVWSNRESIVAIVAVNVPCIKPIFNASTWRQQSSSRDIESGHGIHVNTTFEMTEIEHVRDREGIDQTDMLYSPSKTFPRNQSPFEGLQSPGPAWKSHIAKQHRLS</sequence>